<reference evidence="1" key="1">
    <citation type="journal article" date="2013" name="Environ. Microbiol.">
        <title>Microbiota from the distal guts of lean and obese adolescents exhibit partial functional redundancy besides clear differences in community structure.</title>
        <authorList>
            <person name="Ferrer M."/>
            <person name="Ruiz A."/>
            <person name="Lanza F."/>
            <person name="Haange S.B."/>
            <person name="Oberbach A."/>
            <person name="Till H."/>
            <person name="Bargiela R."/>
            <person name="Campoy C."/>
            <person name="Segura M.T."/>
            <person name="Richter M."/>
            <person name="von Bergen M."/>
            <person name="Seifert J."/>
            <person name="Suarez A."/>
        </authorList>
    </citation>
    <scope>NUCLEOTIDE SEQUENCE</scope>
</reference>
<dbReference type="AlphaFoldDB" id="K1SA01"/>
<proteinExistence type="predicted"/>
<gene>
    <name evidence="1" type="ORF">OBE_13192</name>
</gene>
<comment type="caution">
    <text evidence="1">The sequence shown here is derived from an EMBL/GenBank/DDBJ whole genome shotgun (WGS) entry which is preliminary data.</text>
</comment>
<dbReference type="EMBL" id="AJWZ01009111">
    <property type="protein sequence ID" value="EKC52239.1"/>
    <property type="molecule type" value="Genomic_DNA"/>
</dbReference>
<sequence>MAILPLTVFFTFYGYDHMEKLERVRMREKEELVMEQLGLPASSSYIVDDDMA</sequence>
<accession>K1SA01</accession>
<name>K1SA01_9ZZZZ</name>
<protein>
    <submittedName>
        <fullName evidence="1">Uncharacterized protein</fullName>
    </submittedName>
</protein>
<organism evidence="1">
    <name type="scientific">human gut metagenome</name>
    <dbReference type="NCBI Taxonomy" id="408170"/>
    <lineage>
        <taxon>unclassified sequences</taxon>
        <taxon>metagenomes</taxon>
        <taxon>organismal metagenomes</taxon>
    </lineage>
</organism>
<evidence type="ECO:0000313" key="1">
    <source>
        <dbReference type="EMBL" id="EKC52239.1"/>
    </source>
</evidence>